<evidence type="ECO:0000313" key="8">
    <source>
        <dbReference type="Proteomes" id="UP000002410"/>
    </source>
</evidence>
<evidence type="ECO:0000256" key="5">
    <source>
        <dbReference type="ARBA" id="ARBA00030001"/>
    </source>
</evidence>
<dbReference type="Pfam" id="PF09701">
    <property type="entry name" value="Cas_Cmr5"/>
    <property type="match status" value="1"/>
</dbReference>
<dbReference type="SUPFAM" id="SSF158568">
    <property type="entry name" value="AF1862-like"/>
    <property type="match status" value="1"/>
</dbReference>
<dbReference type="NCBIfam" id="TIGR01881">
    <property type="entry name" value="cas_Cmr5"/>
    <property type="match status" value="1"/>
</dbReference>
<dbReference type="InterPro" id="IPR010160">
    <property type="entry name" value="CRISPR-assoc_prot_Cmr5"/>
</dbReference>
<keyword evidence="3" id="KW-0963">Cytoplasm</keyword>
<dbReference type="InterPro" id="IPR023101">
    <property type="entry name" value="AF1862-like_dom_sf"/>
</dbReference>
<dbReference type="RefSeq" id="WP_012100151.1">
    <property type="nucleotide sequence ID" value="NC_009699.1"/>
</dbReference>
<sequence length="159" mass="18735">MGDLKNVNLQVAQFALEKVKEVLNYYEKEILKCKEEEREQIEKKQKMLSSKYKTLSKKMTVLIQKNGLIGTLVFILSKVKKEKANELVLQHIINWCEEDCKLDFLRVDKENTNPNEAFIENITKLSNQEYRLVTKEIMNLFGWIKRFTDGMIEGEVQND</sequence>
<protein>
    <recommendedName>
        <fullName evidence="5">CRISPR type III-B/RAMP module-associated protein Cmr5</fullName>
    </recommendedName>
</protein>
<comment type="subcellular location">
    <subcellularLocation>
        <location evidence="1">Cytoplasm</location>
    </subcellularLocation>
</comment>
<accession>A7GFA6</accession>
<dbReference type="CDD" id="cd09749">
    <property type="entry name" value="Cmr5_III-B"/>
    <property type="match status" value="1"/>
</dbReference>
<name>A7GFA6_CLOBL</name>
<evidence type="ECO:0000256" key="3">
    <source>
        <dbReference type="ARBA" id="ARBA00022490"/>
    </source>
</evidence>
<dbReference type="GO" id="GO:0005737">
    <property type="term" value="C:cytoplasm"/>
    <property type="evidence" value="ECO:0007669"/>
    <property type="project" value="UniProtKB-SubCell"/>
</dbReference>
<proteinExistence type="inferred from homology"/>
<organism evidence="7 8">
    <name type="scientific">Clostridium botulinum (strain Langeland / NCTC 10281 / Type F)</name>
    <dbReference type="NCBI Taxonomy" id="441772"/>
    <lineage>
        <taxon>Bacteria</taxon>
        <taxon>Bacillati</taxon>
        <taxon>Bacillota</taxon>
        <taxon>Clostridia</taxon>
        <taxon>Eubacteriales</taxon>
        <taxon>Clostridiaceae</taxon>
        <taxon>Clostridium</taxon>
    </lineage>
</organism>
<comment type="similarity">
    <text evidence="2">Belongs to the CRISPR system Cmr5 family.</text>
</comment>
<dbReference type="AlphaFoldDB" id="A7GFA6"/>
<dbReference type="KEGG" id="cbf:CLI_2216"/>
<keyword evidence="6" id="KW-0175">Coiled coil</keyword>
<evidence type="ECO:0000256" key="4">
    <source>
        <dbReference type="ARBA" id="ARBA00023118"/>
    </source>
</evidence>
<gene>
    <name evidence="7" type="primary">cmr5</name>
    <name evidence="7" type="ordered locus">CLI_2216</name>
</gene>
<evidence type="ECO:0000313" key="7">
    <source>
        <dbReference type="EMBL" id="ABS40544.1"/>
    </source>
</evidence>
<dbReference type="Proteomes" id="UP000002410">
    <property type="component" value="Chromosome"/>
</dbReference>
<dbReference type="GO" id="GO:0051607">
    <property type="term" value="P:defense response to virus"/>
    <property type="evidence" value="ECO:0007669"/>
    <property type="project" value="UniProtKB-KW"/>
</dbReference>
<evidence type="ECO:0000256" key="1">
    <source>
        <dbReference type="ARBA" id="ARBA00004496"/>
    </source>
</evidence>
<feature type="coiled-coil region" evidence="6">
    <location>
        <begin position="16"/>
        <end position="58"/>
    </location>
</feature>
<dbReference type="HOGENOM" id="CLU_120836_0_0_9"/>
<evidence type="ECO:0000256" key="6">
    <source>
        <dbReference type="SAM" id="Coils"/>
    </source>
</evidence>
<keyword evidence="4" id="KW-0051">Antiviral defense</keyword>
<dbReference type="EMBL" id="CP000728">
    <property type="protein sequence ID" value="ABS40544.1"/>
    <property type="molecule type" value="Genomic_DNA"/>
</dbReference>
<evidence type="ECO:0000256" key="2">
    <source>
        <dbReference type="ARBA" id="ARBA00006161"/>
    </source>
</evidence>
<reference evidence="8" key="1">
    <citation type="submission" date="2007-06" db="EMBL/GenBank/DDBJ databases">
        <authorList>
            <person name="Brinkac L.M."/>
            <person name="Daugherty S."/>
            <person name="Dodson R.J."/>
            <person name="Madupu R."/>
            <person name="Brown J.L."/>
            <person name="Bruce D."/>
            <person name="Detter C."/>
            <person name="Munk C."/>
            <person name="Smith L.A."/>
            <person name="Smith T.J."/>
            <person name="White O."/>
            <person name="Brettin T.S."/>
        </authorList>
    </citation>
    <scope>NUCLEOTIDE SEQUENCE [LARGE SCALE GENOMIC DNA]</scope>
    <source>
        <strain evidence="8">Langeland / NCTC 10281 / Type F</strain>
    </source>
</reference>
<dbReference type="Gene3D" id="1.10.520.30">
    <property type="entry name" value="AF1862-like domain"/>
    <property type="match status" value="1"/>
</dbReference>